<evidence type="ECO:0000313" key="2">
    <source>
        <dbReference type="Proteomes" id="UP001162480"/>
    </source>
</evidence>
<keyword evidence="2" id="KW-1185">Reference proteome</keyword>
<proteinExistence type="predicted"/>
<reference evidence="1" key="1">
    <citation type="submission" date="2023-08" db="EMBL/GenBank/DDBJ databases">
        <authorList>
            <person name="Alioto T."/>
            <person name="Alioto T."/>
            <person name="Gomez Garrido J."/>
        </authorList>
    </citation>
    <scope>NUCLEOTIDE SEQUENCE</scope>
</reference>
<gene>
    <name evidence="1" type="ORF">OCTVUL_1B003755</name>
</gene>
<dbReference type="Proteomes" id="UP001162480">
    <property type="component" value="Chromosome 20"/>
</dbReference>
<dbReference type="AlphaFoldDB" id="A0AA36BMM4"/>
<organism evidence="1 2">
    <name type="scientific">Octopus vulgaris</name>
    <name type="common">Common octopus</name>
    <dbReference type="NCBI Taxonomy" id="6645"/>
    <lineage>
        <taxon>Eukaryota</taxon>
        <taxon>Metazoa</taxon>
        <taxon>Spiralia</taxon>
        <taxon>Lophotrochozoa</taxon>
        <taxon>Mollusca</taxon>
        <taxon>Cephalopoda</taxon>
        <taxon>Coleoidea</taxon>
        <taxon>Octopodiformes</taxon>
        <taxon>Octopoda</taxon>
        <taxon>Incirrata</taxon>
        <taxon>Octopodidae</taxon>
        <taxon>Octopus</taxon>
    </lineage>
</organism>
<sequence length="70" mass="7955">MLWQGRRMKNYQVSLLEADPIDAIKLIPDVTEWRLVRGTKGTVDCVALGNPDPTTMWEFFPETSQNSSLS</sequence>
<evidence type="ECO:0000313" key="1">
    <source>
        <dbReference type="EMBL" id="CAI9737185.1"/>
    </source>
</evidence>
<dbReference type="EMBL" id="OX597833">
    <property type="protein sequence ID" value="CAI9737185.1"/>
    <property type="molecule type" value="Genomic_DNA"/>
</dbReference>
<name>A0AA36BMM4_OCTVU</name>
<accession>A0AA36BMM4</accession>
<protein>
    <submittedName>
        <fullName evidence="1">Uncharacterized protein</fullName>
    </submittedName>
</protein>